<feature type="compositionally biased region" description="Basic residues" evidence="3">
    <location>
        <begin position="9"/>
        <end position="18"/>
    </location>
</feature>
<feature type="region of interest" description="Disordered" evidence="3">
    <location>
        <begin position="1"/>
        <end position="22"/>
    </location>
</feature>
<dbReference type="SUPFAM" id="SSF56519">
    <property type="entry name" value="Penicillin binding protein dimerisation domain"/>
    <property type="match status" value="1"/>
</dbReference>
<evidence type="ECO:0000256" key="2">
    <source>
        <dbReference type="ARBA" id="ARBA00023136"/>
    </source>
</evidence>
<evidence type="ECO:0000313" key="4">
    <source>
        <dbReference type="EMBL" id="EDK13988.1"/>
    </source>
</evidence>
<reference evidence="4 5" key="1">
    <citation type="journal article" date="2007" name="Genome Biol.">
        <title>Characterization and modeling of the Haemophilus influenzae core and supragenomes based on the complete genomic sequences of Rd and 12 clinical nontypeable strains.</title>
        <authorList>
            <person name="Hogg J.S."/>
            <person name="Hu F.Z."/>
            <person name="Janto B."/>
            <person name="Boissy R."/>
            <person name="Hayes J."/>
            <person name="Keefe R."/>
            <person name="Post J.C."/>
            <person name="Ehrlich G.D."/>
        </authorList>
    </citation>
    <scope>NUCLEOTIDE SEQUENCE [LARGE SCALE GENOMIC DNA]</scope>
    <source>
        <strain evidence="4 5">22.4-21</strain>
    </source>
</reference>
<dbReference type="EMBL" id="AAZJ01000005">
    <property type="protein sequence ID" value="EDK13988.1"/>
    <property type="molecule type" value="Genomic_DNA"/>
</dbReference>
<dbReference type="PANTHER" id="PTHR30627:SF1">
    <property type="entry name" value="PEPTIDOGLYCAN D,D-TRANSPEPTIDASE FTSI"/>
    <property type="match status" value="1"/>
</dbReference>
<proteinExistence type="predicted"/>
<dbReference type="BioCyc" id="HINF375063:G119K-1161-MONOMER"/>
<comment type="subcellular location">
    <subcellularLocation>
        <location evidence="1">Membrane</location>
    </subcellularLocation>
</comment>
<dbReference type="PANTHER" id="PTHR30627">
    <property type="entry name" value="PEPTIDOGLYCAN D,D-TRANSPEPTIDASE"/>
    <property type="match status" value="1"/>
</dbReference>
<dbReference type="InterPro" id="IPR036138">
    <property type="entry name" value="PBP_dimer_sf"/>
</dbReference>
<dbReference type="Gene3D" id="3.90.1310.10">
    <property type="entry name" value="Penicillin-binding protein 2a (Domain 2)"/>
    <property type="match status" value="1"/>
</dbReference>
<dbReference type="Proteomes" id="UP000005596">
    <property type="component" value="Unassembled WGS sequence"/>
</dbReference>
<dbReference type="GO" id="GO:0005886">
    <property type="term" value="C:plasma membrane"/>
    <property type="evidence" value="ECO:0007669"/>
    <property type="project" value="TreeGrafter"/>
</dbReference>
<evidence type="ECO:0000256" key="3">
    <source>
        <dbReference type="SAM" id="MobiDB-lite"/>
    </source>
</evidence>
<protein>
    <submittedName>
        <fullName evidence="4">Peptidoglycan synthetase FtsI</fullName>
    </submittedName>
</protein>
<evidence type="ECO:0000256" key="1">
    <source>
        <dbReference type="ARBA" id="ARBA00004370"/>
    </source>
</evidence>
<accession>A4NY49</accession>
<keyword evidence="2" id="KW-0472">Membrane</keyword>
<dbReference type="GO" id="GO:0071555">
    <property type="term" value="P:cell wall organization"/>
    <property type="evidence" value="ECO:0007669"/>
    <property type="project" value="TreeGrafter"/>
</dbReference>
<name>A4NY49_HAEIF</name>
<organism evidence="4 5">
    <name type="scientific">Haemophilus influenzae 22.4-21</name>
    <dbReference type="NCBI Taxonomy" id="375063"/>
    <lineage>
        <taxon>Bacteria</taxon>
        <taxon>Pseudomonadati</taxon>
        <taxon>Pseudomonadota</taxon>
        <taxon>Gammaproteobacteria</taxon>
        <taxon>Pasteurellales</taxon>
        <taxon>Pasteurellaceae</taxon>
        <taxon>Haemophilus</taxon>
    </lineage>
</organism>
<sequence length="143" mass="15822">MVKFNSSRKSGKSKKTIRKLTAPETVKQNKSQKVFEKCFMRGRYMLSTVLILLGLCALVARAAYVQSINADTLSNEADKRSLRKDEVLSVRGSILDRNGQLLSVSVPMSAIVADPKTMLKENSLADKERIAALAEELGMTKMI</sequence>
<dbReference type="InterPro" id="IPR050515">
    <property type="entry name" value="Beta-lactam/transpept"/>
</dbReference>
<dbReference type="AlphaFoldDB" id="A4NY49"/>
<dbReference type="GO" id="GO:0008658">
    <property type="term" value="F:penicillin binding"/>
    <property type="evidence" value="ECO:0007669"/>
    <property type="project" value="InterPro"/>
</dbReference>
<evidence type="ECO:0000313" key="5">
    <source>
        <dbReference type="Proteomes" id="UP000005596"/>
    </source>
</evidence>
<gene>
    <name evidence="4" type="ORF">CGSHiR3021_05769</name>
</gene>